<organism evidence="2">
    <name type="scientific">bioreactor metagenome</name>
    <dbReference type="NCBI Taxonomy" id="1076179"/>
    <lineage>
        <taxon>unclassified sequences</taxon>
        <taxon>metagenomes</taxon>
        <taxon>ecological metagenomes</taxon>
    </lineage>
</organism>
<feature type="transmembrane region" description="Helical" evidence="1">
    <location>
        <begin position="5"/>
        <end position="22"/>
    </location>
</feature>
<sequence>MKKVLSCLVFIFIAIGSFYFAFQYEVSATLGTTLTIIGAIALGIGVYRSWRCGIFKDVVDILFHL</sequence>
<keyword evidence="1" id="KW-1133">Transmembrane helix</keyword>
<dbReference type="EMBL" id="VSSQ01069308">
    <property type="protein sequence ID" value="MPN21344.1"/>
    <property type="molecule type" value="Genomic_DNA"/>
</dbReference>
<accession>A0A645GBA6</accession>
<gene>
    <name evidence="2" type="ORF">SDC9_168723</name>
</gene>
<feature type="transmembrane region" description="Helical" evidence="1">
    <location>
        <begin position="28"/>
        <end position="47"/>
    </location>
</feature>
<name>A0A645GBA6_9ZZZZ</name>
<protein>
    <submittedName>
        <fullName evidence="2">Uncharacterized protein</fullName>
    </submittedName>
</protein>
<reference evidence="2" key="1">
    <citation type="submission" date="2019-08" db="EMBL/GenBank/DDBJ databases">
        <authorList>
            <person name="Kucharzyk K."/>
            <person name="Murdoch R.W."/>
            <person name="Higgins S."/>
            <person name="Loffler F."/>
        </authorList>
    </citation>
    <scope>NUCLEOTIDE SEQUENCE</scope>
</reference>
<proteinExistence type="predicted"/>
<evidence type="ECO:0000256" key="1">
    <source>
        <dbReference type="SAM" id="Phobius"/>
    </source>
</evidence>
<evidence type="ECO:0000313" key="2">
    <source>
        <dbReference type="EMBL" id="MPN21344.1"/>
    </source>
</evidence>
<comment type="caution">
    <text evidence="2">The sequence shown here is derived from an EMBL/GenBank/DDBJ whole genome shotgun (WGS) entry which is preliminary data.</text>
</comment>
<dbReference type="AlphaFoldDB" id="A0A645GBA6"/>
<keyword evidence="1" id="KW-0472">Membrane</keyword>
<keyword evidence="1" id="KW-0812">Transmembrane</keyword>